<protein>
    <submittedName>
        <fullName evidence="2">Uncharacterized protein</fullName>
    </submittedName>
</protein>
<dbReference type="Proteomes" id="UP001235939">
    <property type="component" value="Chromosome 02"/>
</dbReference>
<proteinExistence type="predicted"/>
<dbReference type="EMBL" id="CP092864">
    <property type="protein sequence ID" value="UYV63179.1"/>
    <property type="molecule type" value="Genomic_DNA"/>
</dbReference>
<feature type="region of interest" description="Disordered" evidence="1">
    <location>
        <begin position="76"/>
        <end position="133"/>
    </location>
</feature>
<name>A0ABY6K2R9_9ARAC</name>
<organism evidence="2 3">
    <name type="scientific">Cordylochernes scorpioides</name>
    <dbReference type="NCBI Taxonomy" id="51811"/>
    <lineage>
        <taxon>Eukaryota</taxon>
        <taxon>Metazoa</taxon>
        <taxon>Ecdysozoa</taxon>
        <taxon>Arthropoda</taxon>
        <taxon>Chelicerata</taxon>
        <taxon>Arachnida</taxon>
        <taxon>Pseudoscorpiones</taxon>
        <taxon>Cheliferoidea</taxon>
        <taxon>Chernetidae</taxon>
        <taxon>Cordylochernes</taxon>
    </lineage>
</organism>
<reference evidence="2 3" key="1">
    <citation type="submission" date="2022-01" db="EMBL/GenBank/DDBJ databases">
        <title>A chromosomal length assembly of Cordylochernes scorpioides.</title>
        <authorList>
            <person name="Zeh D."/>
            <person name="Zeh J."/>
        </authorList>
    </citation>
    <scope>NUCLEOTIDE SEQUENCE [LARGE SCALE GENOMIC DNA]</scope>
    <source>
        <strain evidence="2">IN4F17</strain>
        <tissue evidence="2">Whole Body</tissue>
    </source>
</reference>
<evidence type="ECO:0000256" key="1">
    <source>
        <dbReference type="SAM" id="MobiDB-lite"/>
    </source>
</evidence>
<evidence type="ECO:0000313" key="3">
    <source>
        <dbReference type="Proteomes" id="UP001235939"/>
    </source>
</evidence>
<evidence type="ECO:0000313" key="2">
    <source>
        <dbReference type="EMBL" id="UYV63179.1"/>
    </source>
</evidence>
<sequence length="133" mass="14792">MSGTSRLPLSLKPQQQLRQHQQLKSLLPHRHSQTLLGILTVPSCLEAVHLCRLWVQRRVAYPQILELPIPAIPAPGGVRLLRKSPGSSGMDVRPGSREREASVDVLATREQQEAEAGIDVKTERDLGQPTEQR</sequence>
<accession>A0ABY6K2R9</accession>
<gene>
    <name evidence="2" type="ORF">LAZ67_2003364</name>
</gene>
<keyword evidence="3" id="KW-1185">Reference proteome</keyword>
<feature type="compositionally biased region" description="Basic and acidic residues" evidence="1">
    <location>
        <begin position="118"/>
        <end position="133"/>
    </location>
</feature>